<dbReference type="PANTHER" id="PTHR34801">
    <property type="entry name" value="EXPRESSED PROTEIN"/>
    <property type="match status" value="1"/>
</dbReference>
<comment type="caution">
    <text evidence="2">The sequence shown here is derived from an EMBL/GenBank/DDBJ whole genome shotgun (WGS) entry which is preliminary data.</text>
</comment>
<accession>A0A9W7GFJ2</accession>
<feature type="region of interest" description="Disordered" evidence="1">
    <location>
        <begin position="1"/>
        <end position="22"/>
    </location>
</feature>
<dbReference type="EMBL" id="BRYA01001450">
    <property type="protein sequence ID" value="GMI43141.1"/>
    <property type="molecule type" value="Genomic_DNA"/>
</dbReference>
<dbReference type="Proteomes" id="UP001165065">
    <property type="component" value="Unassembled WGS sequence"/>
</dbReference>
<gene>
    <name evidence="2" type="ORF">TrCOL_g9748</name>
</gene>
<evidence type="ECO:0000256" key="1">
    <source>
        <dbReference type="SAM" id="MobiDB-lite"/>
    </source>
</evidence>
<dbReference type="PANTHER" id="PTHR34801:SF6">
    <property type="entry name" value="SLL1620 PROTEIN"/>
    <property type="match status" value="1"/>
</dbReference>
<feature type="compositionally biased region" description="Pro residues" evidence="1">
    <location>
        <begin position="11"/>
        <end position="22"/>
    </location>
</feature>
<evidence type="ECO:0000313" key="2">
    <source>
        <dbReference type="EMBL" id="GMI43141.1"/>
    </source>
</evidence>
<keyword evidence="3" id="KW-1185">Reference proteome</keyword>
<proteinExistence type="predicted"/>
<name>A0A9W7GFJ2_9STRA</name>
<dbReference type="OrthoDB" id="448536at2759"/>
<dbReference type="AlphaFoldDB" id="A0A9W7GFJ2"/>
<reference evidence="3" key="1">
    <citation type="journal article" date="2023" name="Commun. Biol.">
        <title>Genome analysis of Parmales, the sister group of diatoms, reveals the evolutionary specialization of diatoms from phago-mixotrophs to photoautotrophs.</title>
        <authorList>
            <person name="Ban H."/>
            <person name="Sato S."/>
            <person name="Yoshikawa S."/>
            <person name="Yamada K."/>
            <person name="Nakamura Y."/>
            <person name="Ichinomiya M."/>
            <person name="Sato N."/>
            <person name="Blanc-Mathieu R."/>
            <person name="Endo H."/>
            <person name="Kuwata A."/>
            <person name="Ogata H."/>
        </authorList>
    </citation>
    <scope>NUCLEOTIDE SEQUENCE [LARGE SCALE GENOMIC DNA]</scope>
</reference>
<protein>
    <submittedName>
        <fullName evidence="2">Uncharacterized protein</fullName>
    </submittedName>
</protein>
<evidence type="ECO:0000313" key="3">
    <source>
        <dbReference type="Proteomes" id="UP001165065"/>
    </source>
</evidence>
<sequence>MPLGVTGAVDLPPPPLDTSTAPPPICSKTSTTPDCLGSVDGFLADCSNPGTCITTQNDSPEYWIAPWEYDIDRGIVLDKIRTVVELRKDFLRVAEIDAARGYLRVEFRDNGGASSSDVTDAEFLLTLDDCTVQVRMSGRGGRGVKGEITKALQSNPQRKRAEDIRRKLNFEEIPVLRNRRRKFVVIESPWDSFGPSSGFDQGGRDYDPLTRDWEDDSGIKKFLRIEGDDRVRSK</sequence>
<organism evidence="2 3">
    <name type="scientific">Triparma columacea</name>
    <dbReference type="NCBI Taxonomy" id="722753"/>
    <lineage>
        <taxon>Eukaryota</taxon>
        <taxon>Sar</taxon>
        <taxon>Stramenopiles</taxon>
        <taxon>Ochrophyta</taxon>
        <taxon>Bolidophyceae</taxon>
        <taxon>Parmales</taxon>
        <taxon>Triparmaceae</taxon>
        <taxon>Triparma</taxon>
    </lineage>
</organism>